<reference evidence="1 2" key="1">
    <citation type="journal article" date="2022" name="Hortic Res">
        <title>A haplotype resolved chromosomal level avocado genome allows analysis of novel avocado genes.</title>
        <authorList>
            <person name="Nath O."/>
            <person name="Fletcher S.J."/>
            <person name="Hayward A."/>
            <person name="Shaw L.M."/>
            <person name="Masouleh A.K."/>
            <person name="Furtado A."/>
            <person name="Henry R.J."/>
            <person name="Mitter N."/>
        </authorList>
    </citation>
    <scope>NUCLEOTIDE SEQUENCE [LARGE SCALE GENOMIC DNA]</scope>
    <source>
        <strain evidence="2">cv. Hass</strain>
    </source>
</reference>
<dbReference type="EMBL" id="CM056811">
    <property type="protein sequence ID" value="KAJ8636509.1"/>
    <property type="molecule type" value="Genomic_DNA"/>
</dbReference>
<dbReference type="Proteomes" id="UP001234297">
    <property type="component" value="Chromosome 3"/>
</dbReference>
<sequence length="144" mass="15656">MGLRPIQVSSYPFIFEATGDSEDDHSLSGSTGCECDMSYAEVADDDDDAESCSCESWGINAANGCVDDDDDEQGGSHGGNEDYGNDDEDRWDFGNTGVPNLFKGCVPCDQEDEEIVEATMVLREAMDAMEDKEFWEACLATGYP</sequence>
<protein>
    <submittedName>
        <fullName evidence="1">Uncharacterized protein</fullName>
    </submittedName>
</protein>
<evidence type="ECO:0000313" key="1">
    <source>
        <dbReference type="EMBL" id="KAJ8636509.1"/>
    </source>
</evidence>
<comment type="caution">
    <text evidence="1">The sequence shown here is derived from an EMBL/GenBank/DDBJ whole genome shotgun (WGS) entry which is preliminary data.</text>
</comment>
<keyword evidence="2" id="KW-1185">Reference proteome</keyword>
<gene>
    <name evidence="1" type="ORF">MRB53_010776</name>
</gene>
<proteinExistence type="predicted"/>
<name>A0ACC2LTZ0_PERAE</name>
<organism evidence="1 2">
    <name type="scientific">Persea americana</name>
    <name type="common">Avocado</name>
    <dbReference type="NCBI Taxonomy" id="3435"/>
    <lineage>
        <taxon>Eukaryota</taxon>
        <taxon>Viridiplantae</taxon>
        <taxon>Streptophyta</taxon>
        <taxon>Embryophyta</taxon>
        <taxon>Tracheophyta</taxon>
        <taxon>Spermatophyta</taxon>
        <taxon>Magnoliopsida</taxon>
        <taxon>Magnoliidae</taxon>
        <taxon>Laurales</taxon>
        <taxon>Lauraceae</taxon>
        <taxon>Persea</taxon>
    </lineage>
</organism>
<accession>A0ACC2LTZ0</accession>
<evidence type="ECO:0000313" key="2">
    <source>
        <dbReference type="Proteomes" id="UP001234297"/>
    </source>
</evidence>